<evidence type="ECO:0000256" key="1">
    <source>
        <dbReference type="ARBA" id="ARBA00004651"/>
    </source>
</evidence>
<dbReference type="InterPro" id="IPR000802">
    <property type="entry name" value="Arsenical_pump_ArsB"/>
</dbReference>
<dbReference type="PANTHER" id="PTHR43302">
    <property type="entry name" value="TRANSPORTER ARSB-RELATED"/>
    <property type="match status" value="1"/>
</dbReference>
<keyword evidence="7" id="KW-0059">Arsenical resistance</keyword>
<dbReference type="InterPro" id="IPR004680">
    <property type="entry name" value="Cit_transptr-like_dom"/>
</dbReference>
<keyword evidence="6 10" id="KW-0812">Transmembrane</keyword>
<dbReference type="GO" id="GO:0005886">
    <property type="term" value="C:plasma membrane"/>
    <property type="evidence" value="ECO:0007669"/>
    <property type="project" value="UniProtKB-SubCell"/>
</dbReference>
<keyword evidence="5" id="KW-1003">Cell membrane</keyword>
<dbReference type="AlphaFoldDB" id="E8N4I6"/>
<evidence type="ECO:0000313" key="13">
    <source>
        <dbReference type="Proteomes" id="UP000008922"/>
    </source>
</evidence>
<dbReference type="PANTHER" id="PTHR43302:SF5">
    <property type="entry name" value="TRANSPORTER ARSB-RELATED"/>
    <property type="match status" value="1"/>
</dbReference>
<sequence length="408" mass="44070">MNFWINLVIVLVTYVGIALGKWPRLSVNRTTLTVIGVGLLLAFGQIPFEKLRDYLDIDTLILLFSMMVVNAHLQLAGFFRVAAHLLFRLTRGPKVFLAVEILLAGVLSALFLNDTICLMLTPLVLSLLLSLGRNPIPYLIALATAANIGSTATLTGNPQNMIIGVSSGIPYAQFAGALTPVALLGLGVVWVVLVLFYPQEFRDKRFPDMQSSQLNILRPQLTKTLLVILAMLVGFLAGVPVALAAFLAACVLFFTRRVDPDKVLAEIDWSLLVFFAALFILTGALEANGITQRLFEALNFQGNLNVLGLTSVSVVLSNLVSNVPAVMLLRPVVAGSAQPVAGWLTLAASSTLAGNLTLLGSVANLIVAEIASRRQVNLSFGEYTRSGVVITFLTLIISVLWLQAMVWR</sequence>
<dbReference type="STRING" id="926569.ANT_13180"/>
<gene>
    <name evidence="12" type="ordered locus">ANT_13180</name>
</gene>
<dbReference type="eggNOG" id="COG1055">
    <property type="taxonomic scope" value="Bacteria"/>
</dbReference>
<dbReference type="FunCoup" id="E8N4I6">
    <property type="interactions" value="199"/>
</dbReference>
<evidence type="ECO:0000256" key="9">
    <source>
        <dbReference type="ARBA" id="ARBA00023136"/>
    </source>
</evidence>
<dbReference type="Pfam" id="PF03600">
    <property type="entry name" value="CitMHS"/>
    <property type="match status" value="1"/>
</dbReference>
<feature type="transmembrane region" description="Helical" evidence="10">
    <location>
        <begin position="306"/>
        <end position="329"/>
    </location>
</feature>
<evidence type="ECO:0000256" key="4">
    <source>
        <dbReference type="ARBA" id="ARBA00022448"/>
    </source>
</evidence>
<evidence type="ECO:0000256" key="2">
    <source>
        <dbReference type="ARBA" id="ARBA00006433"/>
    </source>
</evidence>
<comment type="subcellular location">
    <subcellularLocation>
        <location evidence="1">Cell membrane</location>
        <topology evidence="1">Multi-pass membrane protein</topology>
    </subcellularLocation>
</comment>
<feature type="transmembrane region" description="Helical" evidence="10">
    <location>
        <begin position="101"/>
        <end position="129"/>
    </location>
</feature>
<feature type="transmembrane region" description="Helical" evidence="10">
    <location>
        <begin position="225"/>
        <end position="255"/>
    </location>
</feature>
<feature type="transmembrane region" description="Helical" evidence="10">
    <location>
        <begin position="30"/>
        <end position="48"/>
    </location>
</feature>
<dbReference type="EMBL" id="AP012029">
    <property type="protein sequence ID" value="BAJ63350.1"/>
    <property type="molecule type" value="Genomic_DNA"/>
</dbReference>
<protein>
    <submittedName>
        <fullName evidence="12">Arsenical pump membrane protein</fullName>
    </submittedName>
</protein>
<dbReference type="OrthoDB" id="9765532at2"/>
<feature type="transmembrane region" description="Helical" evidence="10">
    <location>
        <begin position="388"/>
        <end position="407"/>
    </location>
</feature>
<proteinExistence type="inferred from homology"/>
<dbReference type="HOGENOM" id="CLU_011920_3_0_0"/>
<dbReference type="CDD" id="cd01117">
    <property type="entry name" value="YbiR_permease"/>
    <property type="match status" value="1"/>
</dbReference>
<evidence type="ECO:0000259" key="11">
    <source>
        <dbReference type="Pfam" id="PF03600"/>
    </source>
</evidence>
<keyword evidence="4" id="KW-0813">Transport</keyword>
<dbReference type="Proteomes" id="UP000008922">
    <property type="component" value="Chromosome"/>
</dbReference>
<evidence type="ECO:0000256" key="8">
    <source>
        <dbReference type="ARBA" id="ARBA00022989"/>
    </source>
</evidence>
<dbReference type="GO" id="GO:0015105">
    <property type="term" value="F:arsenite transmembrane transporter activity"/>
    <property type="evidence" value="ECO:0007669"/>
    <property type="project" value="InterPro"/>
</dbReference>
<dbReference type="KEGG" id="atm:ANT_13180"/>
<feature type="transmembrane region" description="Helical" evidence="10">
    <location>
        <begin position="60"/>
        <end position="81"/>
    </location>
</feature>
<evidence type="ECO:0000256" key="10">
    <source>
        <dbReference type="SAM" id="Phobius"/>
    </source>
</evidence>
<feature type="transmembrane region" description="Helical" evidence="10">
    <location>
        <begin position="267"/>
        <end position="285"/>
    </location>
</feature>
<keyword evidence="13" id="KW-1185">Reference proteome</keyword>
<accession>E8N4I6</accession>
<evidence type="ECO:0000256" key="5">
    <source>
        <dbReference type="ARBA" id="ARBA00022475"/>
    </source>
</evidence>
<feature type="transmembrane region" description="Helical" evidence="10">
    <location>
        <begin position="341"/>
        <end position="367"/>
    </location>
</feature>
<dbReference type="GO" id="GO:0046685">
    <property type="term" value="P:response to arsenic-containing substance"/>
    <property type="evidence" value="ECO:0007669"/>
    <property type="project" value="UniProtKB-KW"/>
</dbReference>
<feature type="transmembrane region" description="Helical" evidence="10">
    <location>
        <begin position="136"/>
        <end position="154"/>
    </location>
</feature>
<name>E8N4I6_ANATU</name>
<reference evidence="12 13" key="1">
    <citation type="submission" date="2010-12" db="EMBL/GenBank/DDBJ databases">
        <title>Whole genome sequence of Anaerolinea thermophila UNI-1.</title>
        <authorList>
            <person name="Narita-Yamada S."/>
            <person name="Kishi E."/>
            <person name="Watanabe Y."/>
            <person name="Takasaki K."/>
            <person name="Ankai A."/>
            <person name="Oguchi A."/>
            <person name="Fukui S."/>
            <person name="Takahashi M."/>
            <person name="Yashiro I."/>
            <person name="Hosoyama A."/>
            <person name="Sekiguchi Y."/>
            <person name="Hanada S."/>
            <person name="Fujita N."/>
        </authorList>
    </citation>
    <scope>NUCLEOTIDE SEQUENCE [LARGE SCALE GENOMIC DNA]</scope>
    <source>
        <strain evidence="13">DSM 14523 / JCM 11388 / NBRC 100420 / UNI-1</strain>
    </source>
</reference>
<feature type="transmembrane region" description="Helical" evidence="10">
    <location>
        <begin position="174"/>
        <end position="197"/>
    </location>
</feature>
<organism evidence="12 13">
    <name type="scientific">Anaerolinea thermophila (strain DSM 14523 / JCM 11388 / NBRC 100420 / UNI-1)</name>
    <dbReference type="NCBI Taxonomy" id="926569"/>
    <lineage>
        <taxon>Bacteria</taxon>
        <taxon>Bacillati</taxon>
        <taxon>Chloroflexota</taxon>
        <taxon>Anaerolineae</taxon>
        <taxon>Anaerolineales</taxon>
        <taxon>Anaerolineaceae</taxon>
        <taxon>Anaerolinea</taxon>
    </lineage>
</organism>
<comment type="similarity">
    <text evidence="3">Belongs to the CitM (TC 2.A.11) transporter family.</text>
</comment>
<dbReference type="PRINTS" id="PR00758">
    <property type="entry name" value="ARSENICPUMP"/>
</dbReference>
<evidence type="ECO:0000313" key="12">
    <source>
        <dbReference type="EMBL" id="BAJ63350.1"/>
    </source>
</evidence>
<comment type="similarity">
    <text evidence="2">Belongs to the ArsB family.</text>
</comment>
<evidence type="ECO:0000256" key="7">
    <source>
        <dbReference type="ARBA" id="ARBA00022849"/>
    </source>
</evidence>
<keyword evidence="9 10" id="KW-0472">Membrane</keyword>
<evidence type="ECO:0000256" key="6">
    <source>
        <dbReference type="ARBA" id="ARBA00022692"/>
    </source>
</evidence>
<keyword evidence="8 10" id="KW-1133">Transmembrane helix</keyword>
<evidence type="ECO:0000256" key="3">
    <source>
        <dbReference type="ARBA" id="ARBA00009843"/>
    </source>
</evidence>
<feature type="domain" description="Citrate transporter-like" evidence="11">
    <location>
        <begin position="15"/>
        <end position="353"/>
    </location>
</feature>
<dbReference type="InParanoid" id="E8N4I6"/>
<dbReference type="RefSeq" id="WP_013559737.1">
    <property type="nucleotide sequence ID" value="NC_014960.1"/>
</dbReference>